<dbReference type="Pfam" id="PF03690">
    <property type="entry name" value="MYG1_exonuc"/>
    <property type="match status" value="1"/>
</dbReference>
<comment type="similarity">
    <text evidence="1">Belongs to the MYG1 family.</text>
</comment>
<evidence type="ECO:0000313" key="2">
    <source>
        <dbReference type="EMBL" id="MCP1384854.1"/>
    </source>
</evidence>
<name>A0ABT1FSY1_9BACT</name>
<dbReference type="RefSeq" id="WP_253530756.1">
    <property type="nucleotide sequence ID" value="NZ_JAMZEL010000009.1"/>
</dbReference>
<dbReference type="PANTHER" id="PTHR11215">
    <property type="entry name" value="METAL DEPENDENT HYDROLASE - RELATED"/>
    <property type="match status" value="1"/>
</dbReference>
<evidence type="ECO:0000313" key="3">
    <source>
        <dbReference type="Proteomes" id="UP001204772"/>
    </source>
</evidence>
<keyword evidence="3" id="KW-1185">Reference proteome</keyword>
<reference evidence="2 3" key="1">
    <citation type="submission" date="2022-06" db="EMBL/GenBank/DDBJ databases">
        <title>Runella sp. S5 genome sequencing.</title>
        <authorList>
            <person name="Park S."/>
        </authorList>
    </citation>
    <scope>NUCLEOTIDE SEQUENCE [LARGE SCALE GENOMIC DNA]</scope>
    <source>
        <strain evidence="2 3">S5</strain>
    </source>
</reference>
<dbReference type="InterPro" id="IPR003226">
    <property type="entry name" value="MYG1_exonuclease"/>
</dbReference>
<evidence type="ECO:0000256" key="1">
    <source>
        <dbReference type="ARBA" id="ARBA00010105"/>
    </source>
</evidence>
<organism evidence="2 3">
    <name type="scientific">Runella salmonicolor</name>
    <dbReference type="NCBI Taxonomy" id="2950278"/>
    <lineage>
        <taxon>Bacteria</taxon>
        <taxon>Pseudomonadati</taxon>
        <taxon>Bacteroidota</taxon>
        <taxon>Cytophagia</taxon>
        <taxon>Cytophagales</taxon>
        <taxon>Spirosomataceae</taxon>
        <taxon>Runella</taxon>
    </lineage>
</organism>
<accession>A0ABT1FSY1</accession>
<gene>
    <name evidence="2" type="ORF">NCI00_20630</name>
</gene>
<sequence length="277" mass="31519">MKNFKVSRIITHDTTFHADEVFAVALLKICGFHEVPVIRTRRKEILEDALLDPTAFVIDVGGSYNPGMLNFDHHQDTSLPSAAGLIWKMMNYCFHDDLIPHFDAFFAAIDAVDTNRDNIYELLHTLPEGFRNASSIISGFNRDVTDPQEQKEQFNDAVNVAMMILQNEHHSAIEHVRSEKEYADREILPNGVAVFKTFNTIWKKKDDHTFAVMPHANGWQIQSRDTALAVVPENVSECEGFIFRHGSGFMATVKDFEVAVEFARSILTEDPELPFNY</sequence>
<dbReference type="Proteomes" id="UP001204772">
    <property type="component" value="Unassembled WGS sequence"/>
</dbReference>
<dbReference type="EMBL" id="JAMZEL010000009">
    <property type="protein sequence ID" value="MCP1384854.1"/>
    <property type="molecule type" value="Genomic_DNA"/>
</dbReference>
<comment type="caution">
    <text evidence="2">The sequence shown here is derived from an EMBL/GenBank/DDBJ whole genome shotgun (WGS) entry which is preliminary data.</text>
</comment>
<dbReference type="PANTHER" id="PTHR11215:SF1">
    <property type="entry name" value="MYG1 EXONUCLEASE"/>
    <property type="match status" value="1"/>
</dbReference>
<protein>
    <submittedName>
        <fullName evidence="2">MYG1 family protein</fullName>
    </submittedName>
</protein>
<proteinExistence type="inferred from homology"/>